<sequence length="275" mass="30363">MEEALLLRTLAAQSSALTGIALSMTRRDTFPIVFSGERTLTVGSPRLTVQSEVSRRTGGIRMALSERDVIKSIGAISGARSLPFAAMLPDVDREDEPASSNLDGGFDEVWKMRGVLMEELEFCGSGSGGGRQSGGYRGSGGDGFVRRRREMGDYYREMLKSYPGDALLLGNYAKYLHEVERDFVRAEEYYGRAILTNPGDGEVLSQYGKLIWETQRDAPRAETYFDRAVQASPDDSTVLGSYAHFMWQVDEDEEERKMGDRGVEDSPTASAMAAF</sequence>
<dbReference type="SUPFAM" id="SSF48452">
    <property type="entry name" value="TPR-like"/>
    <property type="match status" value="1"/>
</dbReference>
<reference evidence="2 3" key="1">
    <citation type="journal article" date="2023" name="Hortic Res">
        <title>Pangenome of water caltrop reveals structural variations and asymmetric subgenome divergence after allopolyploidization.</title>
        <authorList>
            <person name="Zhang X."/>
            <person name="Chen Y."/>
            <person name="Wang L."/>
            <person name="Yuan Y."/>
            <person name="Fang M."/>
            <person name="Shi L."/>
            <person name="Lu R."/>
            <person name="Comes H.P."/>
            <person name="Ma Y."/>
            <person name="Chen Y."/>
            <person name="Huang G."/>
            <person name="Zhou Y."/>
            <person name="Zheng Z."/>
            <person name="Qiu Y."/>
        </authorList>
    </citation>
    <scope>NUCLEOTIDE SEQUENCE [LARGE SCALE GENOMIC DNA]</scope>
    <source>
        <tissue evidence="2">Roots</tissue>
    </source>
</reference>
<dbReference type="PANTHER" id="PTHR26312">
    <property type="entry name" value="TETRATRICOPEPTIDE REPEAT PROTEIN 5"/>
    <property type="match status" value="1"/>
</dbReference>
<dbReference type="AlphaFoldDB" id="A0AAN7K7N0"/>
<evidence type="ECO:0000313" key="2">
    <source>
        <dbReference type="EMBL" id="KAK4761636.1"/>
    </source>
</evidence>
<dbReference type="EMBL" id="JAXIOK010000009">
    <property type="protein sequence ID" value="KAK4761636.1"/>
    <property type="molecule type" value="Genomic_DNA"/>
</dbReference>
<gene>
    <name evidence="2" type="ORF">SAY87_029520</name>
</gene>
<comment type="caution">
    <text evidence="2">The sequence shown here is derived from an EMBL/GenBank/DDBJ whole genome shotgun (WGS) entry which is preliminary data.</text>
</comment>
<dbReference type="Gene3D" id="1.25.40.10">
    <property type="entry name" value="Tetratricopeptide repeat domain"/>
    <property type="match status" value="1"/>
</dbReference>
<evidence type="ECO:0000256" key="1">
    <source>
        <dbReference type="SAM" id="MobiDB-lite"/>
    </source>
</evidence>
<accession>A0AAN7K7N0</accession>
<dbReference type="InterPro" id="IPR011990">
    <property type="entry name" value="TPR-like_helical_dom_sf"/>
</dbReference>
<evidence type="ECO:0000313" key="3">
    <source>
        <dbReference type="Proteomes" id="UP001345219"/>
    </source>
</evidence>
<organism evidence="2 3">
    <name type="scientific">Trapa incisa</name>
    <dbReference type="NCBI Taxonomy" id="236973"/>
    <lineage>
        <taxon>Eukaryota</taxon>
        <taxon>Viridiplantae</taxon>
        <taxon>Streptophyta</taxon>
        <taxon>Embryophyta</taxon>
        <taxon>Tracheophyta</taxon>
        <taxon>Spermatophyta</taxon>
        <taxon>Magnoliopsida</taxon>
        <taxon>eudicotyledons</taxon>
        <taxon>Gunneridae</taxon>
        <taxon>Pentapetalae</taxon>
        <taxon>rosids</taxon>
        <taxon>malvids</taxon>
        <taxon>Myrtales</taxon>
        <taxon>Lythraceae</taxon>
        <taxon>Trapa</taxon>
    </lineage>
</organism>
<proteinExistence type="predicted"/>
<protein>
    <submittedName>
        <fullName evidence="2">Uncharacterized protein</fullName>
    </submittedName>
</protein>
<name>A0AAN7K7N0_9MYRT</name>
<dbReference type="Proteomes" id="UP001345219">
    <property type="component" value="Chromosome 23"/>
</dbReference>
<dbReference type="PANTHER" id="PTHR26312:SF123">
    <property type="entry name" value="TETRATRICOPEPTIDE REPEAT (TPR)-LIKE SUPERFAMILY PROTEIN"/>
    <property type="match status" value="1"/>
</dbReference>
<feature type="compositionally biased region" description="Basic and acidic residues" evidence="1">
    <location>
        <begin position="255"/>
        <end position="264"/>
    </location>
</feature>
<keyword evidence="3" id="KW-1185">Reference proteome</keyword>
<feature type="region of interest" description="Disordered" evidence="1">
    <location>
        <begin position="254"/>
        <end position="275"/>
    </location>
</feature>